<protein>
    <submittedName>
        <fullName evidence="1">Uncharacterized protein</fullName>
    </submittedName>
</protein>
<evidence type="ECO:0000313" key="1">
    <source>
        <dbReference type="EMBL" id="AWK85982.1"/>
    </source>
</evidence>
<evidence type="ECO:0000313" key="2">
    <source>
        <dbReference type="Proteomes" id="UP000245629"/>
    </source>
</evidence>
<keyword evidence="2" id="KW-1185">Reference proteome</keyword>
<dbReference type="EMBL" id="CP029353">
    <property type="protein sequence ID" value="AWK85982.1"/>
    <property type="molecule type" value="Genomic_DNA"/>
</dbReference>
<accession>A0A2S2CNB4</accession>
<reference evidence="2" key="1">
    <citation type="submission" date="2018-05" db="EMBL/GenBank/DDBJ databases">
        <title>Azospirillum thermophila sp. nov., a novel isolated from hot spring.</title>
        <authorList>
            <person name="Zhao Z."/>
        </authorList>
    </citation>
    <scope>NUCLEOTIDE SEQUENCE [LARGE SCALE GENOMIC DNA]</scope>
    <source>
        <strain evidence="2">CFH 70021</strain>
    </source>
</reference>
<dbReference type="KEGG" id="azz:DEW08_06695"/>
<organism evidence="1 2">
    <name type="scientific">Azospirillum thermophilum</name>
    <dbReference type="NCBI Taxonomy" id="2202148"/>
    <lineage>
        <taxon>Bacteria</taxon>
        <taxon>Pseudomonadati</taxon>
        <taxon>Pseudomonadota</taxon>
        <taxon>Alphaproteobacteria</taxon>
        <taxon>Rhodospirillales</taxon>
        <taxon>Azospirillaceae</taxon>
        <taxon>Azospirillum</taxon>
    </lineage>
</organism>
<gene>
    <name evidence="1" type="ORF">DEW08_06695</name>
</gene>
<dbReference type="Proteomes" id="UP000245629">
    <property type="component" value="Chromosome 2"/>
</dbReference>
<name>A0A2S2CNB4_9PROT</name>
<dbReference type="AlphaFoldDB" id="A0A2S2CNB4"/>
<sequence>MAMPVFELNGERLDDDTERIKVIALNRAAYVHQLCQDLRRLGDTLADTLRQGHRPEQVGYDHFMSTFAAVIPARLTIAEPTERAPSTP</sequence>
<proteinExistence type="predicted"/>